<evidence type="ECO:0000256" key="6">
    <source>
        <dbReference type="SAM" id="Phobius"/>
    </source>
</evidence>
<evidence type="ECO:0000313" key="7">
    <source>
        <dbReference type="EMBL" id="WPK26720.1"/>
    </source>
</evidence>
<dbReference type="AlphaFoldDB" id="A0AAX4HDU3"/>
<dbReference type="KEGG" id="asau:88175142"/>
<dbReference type="GeneID" id="88175142"/>
<comment type="subcellular location">
    <subcellularLocation>
        <location evidence="1">Endoplasmic reticulum membrane</location>
        <topology evidence="1">Multi-pass membrane protein</topology>
    </subcellularLocation>
</comment>
<dbReference type="PANTHER" id="PTHR31394">
    <property type="entry name" value="TRANSMEMBRANE PROTEIN 199"/>
    <property type="match status" value="1"/>
</dbReference>
<keyword evidence="4 6" id="KW-1133">Transmembrane helix</keyword>
<evidence type="ECO:0000256" key="1">
    <source>
        <dbReference type="ARBA" id="ARBA00004477"/>
    </source>
</evidence>
<dbReference type="Pfam" id="PF11712">
    <property type="entry name" value="Vma12"/>
    <property type="match status" value="1"/>
</dbReference>
<sequence length="210" mass="24483">MISFELSPEVRKCISGANLQPDEKTVLLAQTNISHENLYALYTRVKPTATFLQFVKQTKLVVANRNITEVKPKTKEFEESMARLKLLEMESEYQRLVKPKPTFGALYEDKIDEEPYNPAQAHKEVKSHITTMFNILISVASVVYAIWYWTNTSWRLRDSYRVLLCLFFGILILVAEVVVYIGYLNKIEAARVKERQKKEVKRVVRSYQLN</sequence>
<proteinExistence type="predicted"/>
<gene>
    <name evidence="7" type="ORF">PUMCH_004080</name>
</gene>
<reference evidence="7 8" key="1">
    <citation type="submission" date="2023-10" db="EMBL/GenBank/DDBJ databases">
        <title>Draft Genome Sequence of Candida saopaulonensis from a very Premature Infant with Sepsis.</title>
        <authorList>
            <person name="Ning Y."/>
            <person name="Dai R."/>
            <person name="Xiao M."/>
            <person name="Xu Y."/>
            <person name="Yan Q."/>
            <person name="Zhang L."/>
        </authorList>
    </citation>
    <scope>NUCLEOTIDE SEQUENCE [LARGE SCALE GENOMIC DNA]</scope>
    <source>
        <strain evidence="7 8">19XY460</strain>
    </source>
</reference>
<dbReference type="GO" id="GO:0070072">
    <property type="term" value="P:vacuolar proton-transporting V-type ATPase complex assembly"/>
    <property type="evidence" value="ECO:0007669"/>
    <property type="project" value="InterPro"/>
</dbReference>
<name>A0AAX4HDU3_9ASCO</name>
<dbReference type="Proteomes" id="UP001338582">
    <property type="component" value="Chromosome 5"/>
</dbReference>
<dbReference type="InterPro" id="IPR021013">
    <property type="entry name" value="ATPase_Vma12"/>
</dbReference>
<feature type="transmembrane region" description="Helical" evidence="6">
    <location>
        <begin position="161"/>
        <end position="183"/>
    </location>
</feature>
<dbReference type="EMBL" id="CP138898">
    <property type="protein sequence ID" value="WPK26720.1"/>
    <property type="molecule type" value="Genomic_DNA"/>
</dbReference>
<keyword evidence="8" id="KW-1185">Reference proteome</keyword>
<evidence type="ECO:0000256" key="5">
    <source>
        <dbReference type="ARBA" id="ARBA00023136"/>
    </source>
</evidence>
<evidence type="ECO:0000313" key="8">
    <source>
        <dbReference type="Proteomes" id="UP001338582"/>
    </source>
</evidence>
<keyword evidence="3" id="KW-0256">Endoplasmic reticulum</keyword>
<protein>
    <recommendedName>
        <fullName evidence="9">Vacuolar ATPase assembly integral membrane protein VPH2</fullName>
    </recommendedName>
</protein>
<evidence type="ECO:0000256" key="2">
    <source>
        <dbReference type="ARBA" id="ARBA00022692"/>
    </source>
</evidence>
<evidence type="ECO:0000256" key="3">
    <source>
        <dbReference type="ARBA" id="ARBA00022824"/>
    </source>
</evidence>
<feature type="transmembrane region" description="Helical" evidence="6">
    <location>
        <begin position="131"/>
        <end position="149"/>
    </location>
</feature>
<organism evidence="7 8">
    <name type="scientific">Australozyma saopauloensis</name>
    <dbReference type="NCBI Taxonomy" id="291208"/>
    <lineage>
        <taxon>Eukaryota</taxon>
        <taxon>Fungi</taxon>
        <taxon>Dikarya</taxon>
        <taxon>Ascomycota</taxon>
        <taxon>Saccharomycotina</taxon>
        <taxon>Pichiomycetes</taxon>
        <taxon>Metschnikowiaceae</taxon>
        <taxon>Australozyma</taxon>
    </lineage>
</organism>
<dbReference type="GO" id="GO:0005789">
    <property type="term" value="C:endoplasmic reticulum membrane"/>
    <property type="evidence" value="ECO:0007669"/>
    <property type="project" value="UniProtKB-SubCell"/>
</dbReference>
<keyword evidence="2 6" id="KW-0812">Transmembrane</keyword>
<evidence type="ECO:0008006" key="9">
    <source>
        <dbReference type="Google" id="ProtNLM"/>
    </source>
</evidence>
<accession>A0AAX4HDU3</accession>
<dbReference type="RefSeq" id="XP_062879100.1">
    <property type="nucleotide sequence ID" value="XM_063023030.1"/>
</dbReference>
<keyword evidence="5 6" id="KW-0472">Membrane</keyword>
<dbReference type="PANTHER" id="PTHR31394:SF1">
    <property type="entry name" value="TRANSMEMBRANE PROTEIN 199"/>
    <property type="match status" value="1"/>
</dbReference>
<evidence type="ECO:0000256" key="4">
    <source>
        <dbReference type="ARBA" id="ARBA00022989"/>
    </source>
</evidence>